<reference evidence="5" key="3">
    <citation type="submission" date="2006-01" db="EMBL/GenBank/DDBJ databases">
        <authorList>
            <person name="Buell R."/>
        </authorList>
    </citation>
    <scope>NUCLEOTIDE SEQUENCE</scope>
</reference>
<evidence type="ECO:0000313" key="5">
    <source>
        <dbReference type="EMBL" id="ABA95147.2"/>
    </source>
</evidence>
<keyword evidence="1" id="KW-0175">Coiled coil</keyword>
<dbReference type="Pfam" id="PF07887">
    <property type="entry name" value="Calmodulin_bind"/>
    <property type="match status" value="1"/>
</dbReference>
<reference evidence="5" key="1">
    <citation type="journal article" date="2005" name="BMC Biol.">
        <title>The sequence of rice chromosomes 11 and 12, rich in disease resistance genes and recent gene duplications.</title>
        <authorList>
            <consortium name="The rice chromosomes 11 and 12 sequencing consortia"/>
        </authorList>
    </citation>
    <scope>NUCLEOTIDE SEQUENCE [LARGE SCALE GENOMIC DNA]</scope>
</reference>
<dbReference type="PANTHER" id="PTHR31713">
    <property type="entry name" value="OS02G0177800 PROTEIN"/>
    <property type="match status" value="1"/>
</dbReference>
<feature type="compositionally biased region" description="Basic residues" evidence="2">
    <location>
        <begin position="691"/>
        <end position="714"/>
    </location>
</feature>
<proteinExistence type="predicted"/>
<reference evidence="5" key="2">
    <citation type="submission" date="2005-04" db="EMBL/GenBank/DDBJ databases">
        <authorList>
            <person name="Buell C.R."/>
            <person name="Wing R.A."/>
            <person name="McCombie W.A."/>
            <person name="Ouyang S."/>
        </authorList>
    </citation>
    <scope>NUCLEOTIDE SEQUENCE</scope>
</reference>
<evidence type="ECO:0000259" key="4">
    <source>
        <dbReference type="Pfam" id="PF20451"/>
    </source>
</evidence>
<organism evidence="5">
    <name type="scientific">Oryza sativa subsp. japonica</name>
    <name type="common">Rice</name>
    <dbReference type="NCBI Taxonomy" id="39947"/>
    <lineage>
        <taxon>Eukaryota</taxon>
        <taxon>Viridiplantae</taxon>
        <taxon>Streptophyta</taxon>
        <taxon>Embryophyta</taxon>
        <taxon>Tracheophyta</taxon>
        <taxon>Spermatophyta</taxon>
        <taxon>Magnoliopsida</taxon>
        <taxon>Liliopsida</taxon>
        <taxon>Poales</taxon>
        <taxon>Poaceae</taxon>
        <taxon>BOP clade</taxon>
        <taxon>Oryzoideae</taxon>
        <taxon>Oryzeae</taxon>
        <taxon>Oryzinae</taxon>
        <taxon>Oryza</taxon>
        <taxon>Oryza sativa</taxon>
    </lineage>
</organism>
<dbReference type="PANTHER" id="PTHR31713:SF55">
    <property type="entry name" value="OS11G0663100 PROTEIN"/>
    <property type="match status" value="1"/>
</dbReference>
<dbReference type="EMBL" id="DP000010">
    <property type="protein sequence ID" value="ABA95147.2"/>
    <property type="molecule type" value="Genomic_DNA"/>
</dbReference>
<feature type="compositionally biased region" description="Low complexity" evidence="2">
    <location>
        <begin position="761"/>
        <end position="775"/>
    </location>
</feature>
<dbReference type="InterPro" id="IPR046831">
    <property type="entry name" value="Calmodulin_bind_N"/>
</dbReference>
<protein>
    <submittedName>
        <fullName evidence="5">Uncharacterized protein</fullName>
    </submittedName>
</protein>
<sequence length="805" mass="88092">MSVALPQDHEENDDEGSQRSPPAKRLRNSCDFDRSTFRLRSNILFPNFYSLVFYAHASRTAKCDKQTEMLQEILRMNRMMQQQNERIKLVLRENQELREKVSSLTAAISEVVGYHKRIPAPRMLPDQNCSEPLRLQFVNSCSNDKYSTHKIEADDESPLQWTEEYFRSKIVPGRPQKGHLLSGKLYFRLQNGVGYLNAKFQDNSSFVPSKKFKLGVMAADERISERIQEGITESFAVKDVRGYLTKKNPNPSPRDAVYKLSKIAKNGDRHKLLEQNGIKTVEDFLSFYNKSPDDLRKILGKISDQDWDLIISHALKCNPRPGIYSSCLQESNVSHEHEAFFRSNGSYYLQGSCSMQPSHTSQGLLILQKLTEQLDVQGTRQQISSTCNGLSSGGLSVIVPNRSKFQPDTSDQNLMHHGQLERIQVVDRQVSSVGNEVMSVSSMDNNMLEVSSSQQQHSLGHINTAEIDGNGLSHANPSDWNSSLDWIHGHADVQLESMRSKTGVIHLSVKQAVGATGDFLLHGPQAVGDTGDIHFHLPGELAVEDTEKHAVAATVNKSLEKPVAATAYGLPHCRLSCFQTISAIQVGWPPRRLPHGRHGRRNPSRRRRPTPPLTPASPPLERVASKAGGSRGWLRRPPPEQARASTVEAGRSNADVEACAREEAEAGKEEAGELGQPGLAPLDQAAGAGQRRGRRGAGARPAARGRCRRGRRGRAAGGATVSAEARAPRDGGAATRRPEQQRRIGRRGGWIVGGGVRRSRSGSVSSVGAGPDGSAKGAGGGGSPSSLPVVTIALLGAPPFFAGSF</sequence>
<evidence type="ECO:0000259" key="3">
    <source>
        <dbReference type="Pfam" id="PF07887"/>
    </source>
</evidence>
<dbReference type="InterPro" id="IPR046830">
    <property type="entry name" value="Calmod_bind_M"/>
</dbReference>
<evidence type="ECO:0000256" key="1">
    <source>
        <dbReference type="SAM" id="Coils"/>
    </source>
</evidence>
<dbReference type="InterPro" id="IPR012416">
    <property type="entry name" value="CBP60"/>
</dbReference>
<gene>
    <name evidence="5" type="ordered locus">LOC_Os11g44340</name>
</gene>
<name>Q2QZZ2_ORYSJ</name>
<feature type="region of interest" description="Disordered" evidence="2">
    <location>
        <begin position="588"/>
        <end position="788"/>
    </location>
</feature>
<dbReference type="SMR" id="Q2QZZ2"/>
<feature type="compositionally biased region" description="Basic and acidic residues" evidence="2">
    <location>
        <begin position="658"/>
        <end position="671"/>
    </location>
</feature>
<feature type="coiled-coil region" evidence="1">
    <location>
        <begin position="80"/>
        <end position="107"/>
    </location>
</feature>
<feature type="compositionally biased region" description="Basic residues" evidence="2">
    <location>
        <begin position="592"/>
        <end position="609"/>
    </location>
</feature>
<dbReference type="GO" id="GO:0005516">
    <property type="term" value="F:calmodulin binding"/>
    <property type="evidence" value="ECO:0007669"/>
    <property type="project" value="InterPro"/>
</dbReference>
<feature type="compositionally biased region" description="Gly residues" evidence="2">
    <location>
        <begin position="747"/>
        <end position="756"/>
    </location>
</feature>
<evidence type="ECO:0000256" key="2">
    <source>
        <dbReference type="SAM" id="MobiDB-lite"/>
    </source>
</evidence>
<feature type="domain" description="Calmodulin binding protein central" evidence="4">
    <location>
        <begin position="253"/>
        <end position="317"/>
    </location>
</feature>
<dbReference type="Pfam" id="PF20451">
    <property type="entry name" value="Calmod_bind_M"/>
    <property type="match status" value="1"/>
</dbReference>
<feature type="region of interest" description="Disordered" evidence="2">
    <location>
        <begin position="1"/>
        <end position="27"/>
    </location>
</feature>
<feature type="domain" description="Calmodulin binding protein-like N-terminal" evidence="3">
    <location>
        <begin position="158"/>
        <end position="239"/>
    </location>
</feature>
<accession>Q2QZZ2</accession>
<dbReference type="AlphaFoldDB" id="Q2QZZ2"/>